<evidence type="ECO:0000313" key="5">
    <source>
        <dbReference type="Proteomes" id="UP000636960"/>
    </source>
</evidence>
<evidence type="ECO:0000259" key="3">
    <source>
        <dbReference type="Pfam" id="PF13828"/>
    </source>
</evidence>
<dbReference type="EMBL" id="BOMV01000058">
    <property type="protein sequence ID" value="GIE97786.1"/>
    <property type="molecule type" value="Genomic_DNA"/>
</dbReference>
<name>A0A919JYX1_9ACTN</name>
<feature type="transmembrane region" description="Helical" evidence="2">
    <location>
        <begin position="122"/>
        <end position="155"/>
    </location>
</feature>
<dbReference type="Pfam" id="PF13828">
    <property type="entry name" value="DUF4190"/>
    <property type="match status" value="1"/>
</dbReference>
<dbReference type="RefSeq" id="WP_203784835.1">
    <property type="nucleotide sequence ID" value="NZ_BOMV01000058.1"/>
</dbReference>
<comment type="caution">
    <text evidence="4">The sequence shown here is derived from an EMBL/GenBank/DDBJ whole genome shotgun (WGS) entry which is preliminary data.</text>
</comment>
<keyword evidence="2" id="KW-0812">Transmembrane</keyword>
<feature type="compositionally biased region" description="Polar residues" evidence="1">
    <location>
        <begin position="45"/>
        <end position="74"/>
    </location>
</feature>
<keyword evidence="2" id="KW-0472">Membrane</keyword>
<protein>
    <recommendedName>
        <fullName evidence="3">DUF4190 domain-containing protein</fullName>
    </recommendedName>
</protein>
<evidence type="ECO:0000256" key="2">
    <source>
        <dbReference type="SAM" id="Phobius"/>
    </source>
</evidence>
<reference evidence="4" key="1">
    <citation type="submission" date="2021-01" db="EMBL/GenBank/DDBJ databases">
        <title>Whole genome shotgun sequence of Actinoplanes rishiriensis NBRC 108556.</title>
        <authorList>
            <person name="Komaki H."/>
            <person name="Tamura T."/>
        </authorList>
    </citation>
    <scope>NUCLEOTIDE SEQUENCE</scope>
    <source>
        <strain evidence="4">NBRC 108556</strain>
    </source>
</reference>
<feature type="region of interest" description="Disordered" evidence="1">
    <location>
        <begin position="1"/>
        <end position="86"/>
    </location>
</feature>
<feature type="compositionally biased region" description="Pro residues" evidence="1">
    <location>
        <begin position="1"/>
        <end position="40"/>
    </location>
</feature>
<gene>
    <name evidence="4" type="ORF">Ari01nite_52510</name>
</gene>
<dbReference type="Proteomes" id="UP000636960">
    <property type="component" value="Unassembled WGS sequence"/>
</dbReference>
<sequence>MTYPYQPGPPDPTPPPTDPPVQPYQPPSASPSPYQPPTAYLPPTEYQQQPGYQSPADYQQSGYQPPAEYQQQPGYQPPSEFQPPAEFQAPSAYQAPTYQYPPPTMYPPYGYPVTKPTEGMAIASLVVSCAAVLGMCGYGLGGIIGVVGAILGHVARGRISRNGSQGAGMALAGIIVGWVMFAITVIIIVGLIVAIANDAGS</sequence>
<proteinExistence type="predicted"/>
<accession>A0A919JYX1</accession>
<keyword evidence="2" id="KW-1133">Transmembrane helix</keyword>
<evidence type="ECO:0000313" key="4">
    <source>
        <dbReference type="EMBL" id="GIE97786.1"/>
    </source>
</evidence>
<feature type="transmembrane region" description="Helical" evidence="2">
    <location>
        <begin position="167"/>
        <end position="196"/>
    </location>
</feature>
<dbReference type="InterPro" id="IPR025241">
    <property type="entry name" value="DUF4190"/>
</dbReference>
<evidence type="ECO:0000256" key="1">
    <source>
        <dbReference type="SAM" id="MobiDB-lite"/>
    </source>
</evidence>
<keyword evidence="5" id="KW-1185">Reference proteome</keyword>
<organism evidence="4 5">
    <name type="scientific">Paractinoplanes rishiriensis</name>
    <dbReference type="NCBI Taxonomy" id="1050105"/>
    <lineage>
        <taxon>Bacteria</taxon>
        <taxon>Bacillati</taxon>
        <taxon>Actinomycetota</taxon>
        <taxon>Actinomycetes</taxon>
        <taxon>Micromonosporales</taxon>
        <taxon>Micromonosporaceae</taxon>
        <taxon>Paractinoplanes</taxon>
    </lineage>
</organism>
<feature type="domain" description="DUF4190" evidence="3">
    <location>
        <begin position="120"/>
        <end position="186"/>
    </location>
</feature>
<dbReference type="AlphaFoldDB" id="A0A919JYX1"/>